<keyword evidence="8" id="KW-1185">Reference proteome</keyword>
<dbReference type="Proteomes" id="UP001218218">
    <property type="component" value="Unassembled WGS sequence"/>
</dbReference>
<reference evidence="7" key="1">
    <citation type="submission" date="2023-03" db="EMBL/GenBank/DDBJ databases">
        <title>Massive genome expansion in bonnet fungi (Mycena s.s.) driven by repeated elements and novel gene families across ecological guilds.</title>
        <authorList>
            <consortium name="Lawrence Berkeley National Laboratory"/>
            <person name="Harder C.B."/>
            <person name="Miyauchi S."/>
            <person name="Viragh M."/>
            <person name="Kuo A."/>
            <person name="Thoen E."/>
            <person name="Andreopoulos B."/>
            <person name="Lu D."/>
            <person name="Skrede I."/>
            <person name="Drula E."/>
            <person name="Henrissat B."/>
            <person name="Morin E."/>
            <person name="Kohler A."/>
            <person name="Barry K."/>
            <person name="LaButti K."/>
            <person name="Morin E."/>
            <person name="Salamov A."/>
            <person name="Lipzen A."/>
            <person name="Mereny Z."/>
            <person name="Hegedus B."/>
            <person name="Baldrian P."/>
            <person name="Stursova M."/>
            <person name="Weitz H."/>
            <person name="Taylor A."/>
            <person name="Grigoriev I.V."/>
            <person name="Nagy L.G."/>
            <person name="Martin F."/>
            <person name="Kauserud H."/>
        </authorList>
    </citation>
    <scope>NUCLEOTIDE SEQUENCE</scope>
    <source>
        <strain evidence="7">CBHHK002</strain>
    </source>
</reference>
<evidence type="ECO:0000256" key="3">
    <source>
        <dbReference type="ARBA" id="ARBA00023015"/>
    </source>
</evidence>
<dbReference type="SMART" id="SM00066">
    <property type="entry name" value="GAL4"/>
    <property type="match status" value="1"/>
</dbReference>
<dbReference type="Pfam" id="PF04082">
    <property type="entry name" value="Fungal_trans"/>
    <property type="match status" value="1"/>
</dbReference>
<evidence type="ECO:0000256" key="2">
    <source>
        <dbReference type="ARBA" id="ARBA00022723"/>
    </source>
</evidence>
<dbReference type="InterPro" id="IPR036864">
    <property type="entry name" value="Zn2-C6_fun-type_DNA-bd_sf"/>
</dbReference>
<protein>
    <recommendedName>
        <fullName evidence="6">Zn(2)-C6 fungal-type domain-containing protein</fullName>
    </recommendedName>
</protein>
<dbReference type="PROSITE" id="PS00463">
    <property type="entry name" value="ZN2_CY6_FUNGAL_1"/>
    <property type="match status" value="1"/>
</dbReference>
<dbReference type="Pfam" id="PF00172">
    <property type="entry name" value="Zn_clus"/>
    <property type="match status" value="1"/>
</dbReference>
<dbReference type="EMBL" id="JARIHO010000020">
    <property type="protein sequence ID" value="KAJ7346948.1"/>
    <property type="molecule type" value="Genomic_DNA"/>
</dbReference>
<dbReference type="GO" id="GO:0000981">
    <property type="term" value="F:DNA-binding transcription factor activity, RNA polymerase II-specific"/>
    <property type="evidence" value="ECO:0007669"/>
    <property type="project" value="InterPro"/>
</dbReference>
<keyword evidence="5" id="KW-0539">Nucleus</keyword>
<organism evidence="7 8">
    <name type="scientific">Mycena albidolilacea</name>
    <dbReference type="NCBI Taxonomy" id="1033008"/>
    <lineage>
        <taxon>Eukaryota</taxon>
        <taxon>Fungi</taxon>
        <taxon>Dikarya</taxon>
        <taxon>Basidiomycota</taxon>
        <taxon>Agaricomycotina</taxon>
        <taxon>Agaricomycetes</taxon>
        <taxon>Agaricomycetidae</taxon>
        <taxon>Agaricales</taxon>
        <taxon>Marasmiineae</taxon>
        <taxon>Mycenaceae</taxon>
        <taxon>Mycena</taxon>
    </lineage>
</organism>
<dbReference type="InterPro" id="IPR050815">
    <property type="entry name" value="TF_fung"/>
</dbReference>
<sequence>MQRTHRSLEKGGACIFCRKRKVKCDGNRPACGRCSGMGRAQDCEYIDRISQTESEQLEASIASLECQILQLGGTLPTSPEVIIHEPHLEELLPGSSFASWSKRNRDRSQQAPYIQITLPENWWKTPVPPPDVVKFLMNLFARHASQLGFFLNGPRIMSSVFSTDSRPISSSLLNSILLFGIHLSGSPALQARENEFLNRAVRSVTPIQPHQVTQNIQAEVLLAQYFLRQGRFLEAMHRINTAASLAIGCGLHRLPSAHTPNNAFALPSTRDAVEQGERVNAFWMIMALHKIFGVIMQWPSSVSGLLDEQIDVPWPLEMEVYESGIVPINPQRQFTMRAFFDDPRDSEAANSCLAQHAKAAALFKRASHIGGNRPNLADPEEYAQFMLFEHGLNQVIQTLPSFDNVQGSIDAIRQRLVNFTLCQVAIIQLHSALDHPASIYKCLSAARAVVEANQRIPNMHIWEYIDSTMGTLWVAVCQIIIRAIATIKNPRGSTPAWTASVSNGDYPSLKSALGNMTSTMMMFSPRCLLIDYQLNQVQESYRALC</sequence>
<keyword evidence="3" id="KW-0805">Transcription regulation</keyword>
<dbReference type="PANTHER" id="PTHR47338:SF29">
    <property type="entry name" value="ZN(2)-C6 FUNGAL-TYPE DOMAIN-CONTAINING PROTEIN"/>
    <property type="match status" value="1"/>
</dbReference>
<evidence type="ECO:0000313" key="7">
    <source>
        <dbReference type="EMBL" id="KAJ7346948.1"/>
    </source>
</evidence>
<dbReference type="InterPro" id="IPR001138">
    <property type="entry name" value="Zn2Cys6_DnaBD"/>
</dbReference>
<dbReference type="CDD" id="cd00067">
    <property type="entry name" value="GAL4"/>
    <property type="match status" value="1"/>
</dbReference>
<keyword evidence="4" id="KW-0804">Transcription</keyword>
<dbReference type="InterPro" id="IPR007219">
    <property type="entry name" value="XnlR_reg_dom"/>
</dbReference>
<dbReference type="Gene3D" id="4.10.240.10">
    <property type="entry name" value="Zn(2)-C6 fungal-type DNA-binding domain"/>
    <property type="match status" value="1"/>
</dbReference>
<dbReference type="GO" id="GO:0003677">
    <property type="term" value="F:DNA binding"/>
    <property type="evidence" value="ECO:0007669"/>
    <property type="project" value="InterPro"/>
</dbReference>
<name>A0AAD7ESC7_9AGAR</name>
<accession>A0AAD7ESC7</accession>
<evidence type="ECO:0000259" key="6">
    <source>
        <dbReference type="PROSITE" id="PS50048"/>
    </source>
</evidence>
<evidence type="ECO:0000256" key="5">
    <source>
        <dbReference type="ARBA" id="ARBA00023242"/>
    </source>
</evidence>
<dbReference type="GO" id="GO:0008270">
    <property type="term" value="F:zinc ion binding"/>
    <property type="evidence" value="ECO:0007669"/>
    <property type="project" value="InterPro"/>
</dbReference>
<gene>
    <name evidence="7" type="ORF">DFH08DRAFT_937316</name>
</gene>
<dbReference type="AlphaFoldDB" id="A0AAD7ESC7"/>
<evidence type="ECO:0000256" key="4">
    <source>
        <dbReference type="ARBA" id="ARBA00023163"/>
    </source>
</evidence>
<dbReference type="CDD" id="cd12148">
    <property type="entry name" value="fungal_TF_MHR"/>
    <property type="match status" value="1"/>
</dbReference>
<dbReference type="GO" id="GO:0006351">
    <property type="term" value="P:DNA-templated transcription"/>
    <property type="evidence" value="ECO:0007669"/>
    <property type="project" value="InterPro"/>
</dbReference>
<keyword evidence="2" id="KW-0479">Metal-binding</keyword>
<dbReference type="GO" id="GO:0005634">
    <property type="term" value="C:nucleus"/>
    <property type="evidence" value="ECO:0007669"/>
    <property type="project" value="UniProtKB-SubCell"/>
</dbReference>
<evidence type="ECO:0000313" key="8">
    <source>
        <dbReference type="Proteomes" id="UP001218218"/>
    </source>
</evidence>
<feature type="non-terminal residue" evidence="7">
    <location>
        <position position="545"/>
    </location>
</feature>
<dbReference type="PROSITE" id="PS50048">
    <property type="entry name" value="ZN2_CY6_FUNGAL_2"/>
    <property type="match status" value="1"/>
</dbReference>
<proteinExistence type="predicted"/>
<dbReference type="PANTHER" id="PTHR47338">
    <property type="entry name" value="ZN(II)2CYS6 TRANSCRIPTION FACTOR (EUROFUNG)-RELATED"/>
    <property type="match status" value="1"/>
</dbReference>
<comment type="subcellular location">
    <subcellularLocation>
        <location evidence="1">Nucleus</location>
    </subcellularLocation>
</comment>
<evidence type="ECO:0000256" key="1">
    <source>
        <dbReference type="ARBA" id="ARBA00004123"/>
    </source>
</evidence>
<comment type="caution">
    <text evidence="7">The sequence shown here is derived from an EMBL/GenBank/DDBJ whole genome shotgun (WGS) entry which is preliminary data.</text>
</comment>
<dbReference type="SUPFAM" id="SSF57701">
    <property type="entry name" value="Zn2/Cys6 DNA-binding domain"/>
    <property type="match status" value="1"/>
</dbReference>
<feature type="domain" description="Zn(2)-C6 fungal-type" evidence="6">
    <location>
        <begin position="13"/>
        <end position="45"/>
    </location>
</feature>